<keyword evidence="2" id="KW-1185">Reference proteome</keyword>
<dbReference type="STRING" id="1121326.CLMAG_42050"/>
<evidence type="ECO:0008006" key="3">
    <source>
        <dbReference type="Google" id="ProtNLM"/>
    </source>
</evidence>
<comment type="caution">
    <text evidence="1">The sequence shown here is derived from an EMBL/GenBank/DDBJ whole genome shotgun (WGS) entry which is preliminary data.</text>
</comment>
<proteinExistence type="predicted"/>
<evidence type="ECO:0000313" key="2">
    <source>
        <dbReference type="Proteomes" id="UP000076603"/>
    </source>
</evidence>
<name>A0A162RVK5_9CLOT</name>
<dbReference type="Proteomes" id="UP000076603">
    <property type="component" value="Unassembled WGS sequence"/>
</dbReference>
<accession>A0A162RVK5</accession>
<protein>
    <recommendedName>
        <fullName evidence="3">4Fe-4S ferredoxin-type domain-containing protein</fullName>
    </recommendedName>
</protein>
<dbReference type="PATRIC" id="fig|1121326.3.peg.4264"/>
<gene>
    <name evidence="1" type="ORF">CLMAG_42050</name>
</gene>
<organism evidence="1 2">
    <name type="scientific">Clostridium magnum DSM 2767</name>
    <dbReference type="NCBI Taxonomy" id="1121326"/>
    <lineage>
        <taxon>Bacteria</taxon>
        <taxon>Bacillati</taxon>
        <taxon>Bacillota</taxon>
        <taxon>Clostridia</taxon>
        <taxon>Eubacteriales</taxon>
        <taxon>Clostridiaceae</taxon>
        <taxon>Clostridium</taxon>
    </lineage>
</organism>
<dbReference type="EMBL" id="LWAE01000005">
    <property type="protein sequence ID" value="KZL90434.1"/>
    <property type="molecule type" value="Genomic_DNA"/>
</dbReference>
<evidence type="ECO:0000313" key="1">
    <source>
        <dbReference type="EMBL" id="KZL90434.1"/>
    </source>
</evidence>
<sequence length="53" mass="6089">MEHVEDNINTAKEGKANSLTEKELELMDFAKKTFKEKMKVNCTGCRYCMPCSI</sequence>
<reference evidence="1 2" key="1">
    <citation type="submission" date="2016-04" db="EMBL/GenBank/DDBJ databases">
        <title>Genome sequence of Clostridium magnum DSM 2767.</title>
        <authorList>
            <person name="Poehlein A."/>
            <person name="Uhlig R."/>
            <person name="Fischer R."/>
            <person name="Bahl H."/>
            <person name="Daniel R."/>
        </authorList>
    </citation>
    <scope>NUCLEOTIDE SEQUENCE [LARGE SCALE GENOMIC DNA]</scope>
    <source>
        <strain evidence="1 2">DSM 2767</strain>
    </source>
</reference>
<dbReference type="AlphaFoldDB" id="A0A162RVK5"/>